<dbReference type="SUPFAM" id="SSF48403">
    <property type="entry name" value="Ankyrin repeat"/>
    <property type="match status" value="1"/>
</dbReference>
<keyword evidence="2 3" id="KW-0040">ANK repeat</keyword>
<feature type="repeat" description="ANK" evidence="3">
    <location>
        <begin position="18"/>
        <end position="50"/>
    </location>
</feature>
<dbReference type="InterPro" id="IPR002110">
    <property type="entry name" value="Ankyrin_rpt"/>
</dbReference>
<evidence type="ECO:0000256" key="1">
    <source>
        <dbReference type="ARBA" id="ARBA00022737"/>
    </source>
</evidence>
<evidence type="ECO:0000256" key="3">
    <source>
        <dbReference type="PROSITE-ProRule" id="PRU00023"/>
    </source>
</evidence>
<feature type="repeat" description="ANK" evidence="3">
    <location>
        <begin position="51"/>
        <end position="73"/>
    </location>
</feature>
<proteinExistence type="predicted"/>
<dbReference type="GO" id="GO:0005737">
    <property type="term" value="C:cytoplasm"/>
    <property type="evidence" value="ECO:0007669"/>
    <property type="project" value="TreeGrafter"/>
</dbReference>
<dbReference type="Pfam" id="PF12796">
    <property type="entry name" value="Ank_2"/>
    <property type="match status" value="1"/>
</dbReference>
<dbReference type="PROSITE" id="PS50297">
    <property type="entry name" value="ANK_REP_REGION"/>
    <property type="match status" value="3"/>
</dbReference>
<accession>A0A5K3FZ61</accession>
<dbReference type="WBParaSite" id="MCU_012987-RA">
    <property type="protein sequence ID" value="MCU_012987-RA"/>
    <property type="gene ID" value="MCU_012987"/>
</dbReference>
<keyword evidence="1" id="KW-0677">Repeat</keyword>
<dbReference type="SMART" id="SM00248">
    <property type="entry name" value="ANK"/>
    <property type="match status" value="2"/>
</dbReference>
<dbReference type="Gene3D" id="1.25.40.20">
    <property type="entry name" value="Ankyrin repeat-containing domain"/>
    <property type="match status" value="2"/>
</dbReference>
<sequence>MVFLLLKHGADPNLTTRDDYTALHIAAKDGRADIVQCLLANGADPDARTKRGFCPLHLAAKRGRAEAARTLLQVMRPENVNAAGRNGLTPLHMAAHYNHVQLVEL</sequence>
<name>A0A5K3FZ61_MESCO</name>
<dbReference type="PANTHER" id="PTHR24198:SF165">
    <property type="entry name" value="ANKYRIN REPEAT-CONTAINING PROTEIN-RELATED"/>
    <property type="match status" value="1"/>
</dbReference>
<dbReference type="InterPro" id="IPR036770">
    <property type="entry name" value="Ankyrin_rpt-contain_sf"/>
</dbReference>
<reference evidence="4" key="1">
    <citation type="submission" date="2019-11" db="UniProtKB">
        <authorList>
            <consortium name="WormBaseParasite"/>
        </authorList>
    </citation>
    <scope>IDENTIFICATION</scope>
</reference>
<dbReference type="AlphaFoldDB" id="A0A5K3FZ61"/>
<dbReference type="PANTHER" id="PTHR24198">
    <property type="entry name" value="ANKYRIN REPEAT AND PROTEIN KINASE DOMAIN-CONTAINING PROTEIN"/>
    <property type="match status" value="1"/>
</dbReference>
<dbReference type="Pfam" id="PF00023">
    <property type="entry name" value="Ank"/>
    <property type="match status" value="1"/>
</dbReference>
<evidence type="ECO:0000313" key="4">
    <source>
        <dbReference type="WBParaSite" id="MCU_012987-RA"/>
    </source>
</evidence>
<feature type="repeat" description="ANK" evidence="3">
    <location>
        <begin position="86"/>
        <end position="105"/>
    </location>
</feature>
<protein>
    <submittedName>
        <fullName evidence="4">ANK_REP_REGION domain-containing protein</fullName>
    </submittedName>
</protein>
<evidence type="ECO:0000256" key="2">
    <source>
        <dbReference type="ARBA" id="ARBA00023043"/>
    </source>
</evidence>
<organism evidence="4">
    <name type="scientific">Mesocestoides corti</name>
    <name type="common">Flatworm</name>
    <dbReference type="NCBI Taxonomy" id="53468"/>
    <lineage>
        <taxon>Eukaryota</taxon>
        <taxon>Metazoa</taxon>
        <taxon>Spiralia</taxon>
        <taxon>Lophotrochozoa</taxon>
        <taxon>Platyhelminthes</taxon>
        <taxon>Cestoda</taxon>
        <taxon>Eucestoda</taxon>
        <taxon>Cyclophyllidea</taxon>
        <taxon>Mesocestoididae</taxon>
        <taxon>Mesocestoides</taxon>
    </lineage>
</organism>
<dbReference type="PROSITE" id="PS50088">
    <property type="entry name" value="ANK_REPEAT"/>
    <property type="match status" value="3"/>
</dbReference>